<name>A0A562SRL3_9BACT</name>
<feature type="transmembrane region" description="Helical" evidence="1">
    <location>
        <begin position="12"/>
        <end position="33"/>
    </location>
</feature>
<comment type="caution">
    <text evidence="2">The sequence shown here is derived from an EMBL/GenBank/DDBJ whole genome shotgun (WGS) entry which is preliminary data.</text>
</comment>
<feature type="transmembrane region" description="Helical" evidence="1">
    <location>
        <begin position="39"/>
        <end position="59"/>
    </location>
</feature>
<dbReference type="AlphaFoldDB" id="A0A562SRL3"/>
<dbReference type="EMBL" id="VLLE01000003">
    <property type="protein sequence ID" value="TWI83881.1"/>
    <property type="molecule type" value="Genomic_DNA"/>
</dbReference>
<evidence type="ECO:0000313" key="3">
    <source>
        <dbReference type="Proteomes" id="UP000316167"/>
    </source>
</evidence>
<keyword evidence="1" id="KW-1133">Transmembrane helix</keyword>
<feature type="transmembrane region" description="Helical" evidence="1">
    <location>
        <begin position="91"/>
        <end position="115"/>
    </location>
</feature>
<protein>
    <submittedName>
        <fullName evidence="2">Uncharacterized protein</fullName>
    </submittedName>
</protein>
<gene>
    <name evidence="2" type="ORF">IQ13_2000</name>
</gene>
<dbReference type="RefSeq" id="WP_144886163.1">
    <property type="nucleotide sequence ID" value="NZ_VLLE01000003.1"/>
</dbReference>
<proteinExistence type="predicted"/>
<accession>A0A562SRL3</accession>
<keyword evidence="1" id="KW-0472">Membrane</keyword>
<dbReference type="OrthoDB" id="9840003at2"/>
<evidence type="ECO:0000256" key="1">
    <source>
        <dbReference type="SAM" id="Phobius"/>
    </source>
</evidence>
<dbReference type="Proteomes" id="UP000316167">
    <property type="component" value="Unassembled WGS sequence"/>
</dbReference>
<evidence type="ECO:0000313" key="2">
    <source>
        <dbReference type="EMBL" id="TWI83881.1"/>
    </source>
</evidence>
<keyword evidence="3" id="KW-1185">Reference proteome</keyword>
<organism evidence="2 3">
    <name type="scientific">Lacibacter cauensis</name>
    <dbReference type="NCBI Taxonomy" id="510947"/>
    <lineage>
        <taxon>Bacteria</taxon>
        <taxon>Pseudomonadati</taxon>
        <taxon>Bacteroidota</taxon>
        <taxon>Chitinophagia</taxon>
        <taxon>Chitinophagales</taxon>
        <taxon>Chitinophagaceae</taxon>
        <taxon>Lacibacter</taxon>
    </lineage>
</organism>
<feature type="transmembrane region" description="Helical" evidence="1">
    <location>
        <begin position="66"/>
        <end position="85"/>
    </location>
</feature>
<keyword evidence="1" id="KW-0812">Transmembrane</keyword>
<reference evidence="2 3" key="1">
    <citation type="journal article" date="2015" name="Stand. Genomic Sci.">
        <title>Genomic Encyclopedia of Bacterial and Archaeal Type Strains, Phase III: the genomes of soil and plant-associated and newly described type strains.</title>
        <authorList>
            <person name="Whitman W.B."/>
            <person name="Woyke T."/>
            <person name="Klenk H.P."/>
            <person name="Zhou Y."/>
            <person name="Lilburn T.G."/>
            <person name="Beck B.J."/>
            <person name="De Vos P."/>
            <person name="Vandamme P."/>
            <person name="Eisen J.A."/>
            <person name="Garrity G."/>
            <person name="Hugenholtz P."/>
            <person name="Kyrpides N.C."/>
        </authorList>
    </citation>
    <scope>NUCLEOTIDE SEQUENCE [LARGE SCALE GENOMIC DNA]</scope>
    <source>
        <strain evidence="2 3">CGMCC 1.7271</strain>
    </source>
</reference>
<sequence>MHNIEQESKNSFCFYAGLFGVLMSAVSLFQMFAVGSENWLAFAVMFVELISITAFSFLMAKSRFTLPLLFSSTVLVLLMNILFILTLSFSLIIVFLLIYSIVILSIFWANGYTTYLKQRYAYKKKEELEWQNKFS</sequence>